<dbReference type="KEGG" id="vgu:HYG85_14140"/>
<dbReference type="EMBL" id="CP058561">
    <property type="protein sequence ID" value="QUH29991.1"/>
    <property type="molecule type" value="Genomic_DNA"/>
</dbReference>
<keyword evidence="8 9" id="KW-0456">Lyase</keyword>
<dbReference type="PIRSF" id="PIRSF016049">
    <property type="entry name" value="Man_dehyd"/>
    <property type="match status" value="1"/>
</dbReference>
<dbReference type="InterPro" id="IPR004628">
    <property type="entry name" value="Man_deHydtase"/>
</dbReference>
<comment type="pathway">
    <text evidence="3 9">Carbohydrate metabolism; pentose and glucuronate interconversion.</text>
</comment>
<comment type="similarity">
    <text evidence="4 9">Belongs to the mannonate dehydratase family.</text>
</comment>
<dbReference type="Proteomes" id="UP000677305">
    <property type="component" value="Chromosome"/>
</dbReference>
<dbReference type="HAMAP" id="MF_00106">
    <property type="entry name" value="UxuA"/>
    <property type="match status" value="1"/>
</dbReference>
<dbReference type="RefSeq" id="WP_212690227.1">
    <property type="nucleotide sequence ID" value="NZ_CP058561.1"/>
</dbReference>
<gene>
    <name evidence="9 10" type="primary">uxuA</name>
    <name evidence="10" type="ORF">HYG85_14140</name>
</gene>
<evidence type="ECO:0000256" key="1">
    <source>
        <dbReference type="ARBA" id="ARBA00001794"/>
    </source>
</evidence>
<dbReference type="UniPathway" id="UPA00246"/>
<dbReference type="PANTHER" id="PTHR30387:SF2">
    <property type="entry name" value="MANNONATE DEHYDRATASE"/>
    <property type="match status" value="1"/>
</dbReference>
<protein>
    <recommendedName>
        <fullName evidence="5 9">Mannonate dehydratase</fullName>
        <ecNumber evidence="5 9">4.2.1.8</ecNumber>
    </recommendedName>
    <alternativeName>
        <fullName evidence="9">D-mannonate hydro-lyase</fullName>
    </alternativeName>
</protein>
<evidence type="ECO:0000256" key="3">
    <source>
        <dbReference type="ARBA" id="ARBA00004892"/>
    </source>
</evidence>
<dbReference type="EC" id="4.2.1.8" evidence="5 9"/>
<organism evidence="10 11">
    <name type="scientific">Vallitalea guaymasensis</name>
    <dbReference type="NCBI Taxonomy" id="1185412"/>
    <lineage>
        <taxon>Bacteria</taxon>
        <taxon>Bacillati</taxon>
        <taxon>Bacillota</taxon>
        <taxon>Clostridia</taxon>
        <taxon>Lachnospirales</taxon>
        <taxon>Vallitaleaceae</taxon>
        <taxon>Vallitalea</taxon>
    </lineage>
</organism>
<evidence type="ECO:0000256" key="9">
    <source>
        <dbReference type="HAMAP-Rule" id="MF_00106"/>
    </source>
</evidence>
<comment type="catalytic activity">
    <reaction evidence="1 9">
        <text>D-mannonate = 2-dehydro-3-deoxy-D-gluconate + H2O</text>
        <dbReference type="Rhea" id="RHEA:20097"/>
        <dbReference type="ChEBI" id="CHEBI:15377"/>
        <dbReference type="ChEBI" id="CHEBI:17767"/>
        <dbReference type="ChEBI" id="CHEBI:57990"/>
        <dbReference type="EC" id="4.2.1.8"/>
    </reaction>
</comment>
<accession>A0A8J8MBR9</accession>
<proteinExistence type="inferred from homology"/>
<comment type="cofactor">
    <cofactor evidence="9">
        <name>Fe(2+)</name>
        <dbReference type="ChEBI" id="CHEBI:29033"/>
    </cofactor>
    <cofactor evidence="9">
        <name>Mn(2+)</name>
        <dbReference type="ChEBI" id="CHEBI:29035"/>
    </cofactor>
</comment>
<dbReference type="AlphaFoldDB" id="A0A8J8MBR9"/>
<dbReference type="GO" id="GO:0030145">
    <property type="term" value="F:manganese ion binding"/>
    <property type="evidence" value="ECO:0007669"/>
    <property type="project" value="TreeGrafter"/>
</dbReference>
<comment type="function">
    <text evidence="2 9">Catalyzes the dehydration of D-mannonate.</text>
</comment>
<evidence type="ECO:0000313" key="10">
    <source>
        <dbReference type="EMBL" id="QUH29991.1"/>
    </source>
</evidence>
<keyword evidence="11" id="KW-1185">Reference proteome</keyword>
<sequence>MQMTWRWYGEGNDSITLDHIRQIPGVTGAVWSLHDKVAGEVWETERIEEVVSQITSKGLSPAVVESVNVHDDIKLGLPSRDKYIDIYIDTIKKLSKVGVKVICYNFMPIFDWTRTELYKELPDGSNALFYEKNAIQNDPKTMAQKILDGAGEFTMPGWEPERMAKLDDLFKAYEGMTEEILFDNLKYFLKRIIPVCEEYDVKMAIHPDDPPWPIFGLPRIVRSRDHIKRFLELVDSPYNGLTLCTGSLGPNLENDIPGIIREFHDRIHFAHIRNVKVYENGDFVEVSHRGKDGSVDIYEVLKAYHDNDFEGYIRPDHGRHLWGEEKDCRPGYGLYDRALGVMYMLGVWDSLDKRKEELDVKVK</sequence>
<dbReference type="GO" id="GO:0008927">
    <property type="term" value="F:mannonate dehydratase activity"/>
    <property type="evidence" value="ECO:0007669"/>
    <property type="project" value="UniProtKB-UniRule"/>
</dbReference>
<evidence type="ECO:0000256" key="7">
    <source>
        <dbReference type="ARBA" id="ARBA00023211"/>
    </source>
</evidence>
<dbReference type="GO" id="GO:0008198">
    <property type="term" value="F:ferrous iron binding"/>
    <property type="evidence" value="ECO:0007669"/>
    <property type="project" value="TreeGrafter"/>
</dbReference>
<dbReference type="NCBIfam" id="NF003027">
    <property type="entry name" value="PRK03906.1"/>
    <property type="match status" value="2"/>
</dbReference>
<dbReference type="InterPro" id="IPR036237">
    <property type="entry name" value="Xyl_isomerase-like_sf"/>
</dbReference>
<evidence type="ECO:0000256" key="2">
    <source>
        <dbReference type="ARBA" id="ARBA00002713"/>
    </source>
</evidence>
<dbReference type="Pfam" id="PF03786">
    <property type="entry name" value="UxuA"/>
    <property type="match status" value="1"/>
</dbReference>
<evidence type="ECO:0000256" key="4">
    <source>
        <dbReference type="ARBA" id="ARBA00007389"/>
    </source>
</evidence>
<evidence type="ECO:0000256" key="5">
    <source>
        <dbReference type="ARBA" id="ARBA00012927"/>
    </source>
</evidence>
<dbReference type="NCBIfam" id="TIGR00695">
    <property type="entry name" value="uxuA"/>
    <property type="match status" value="1"/>
</dbReference>
<reference evidence="10 11" key="1">
    <citation type="submission" date="2020-07" db="EMBL/GenBank/DDBJ databases">
        <title>Vallitalea guaymasensis genome.</title>
        <authorList>
            <person name="Postec A."/>
        </authorList>
    </citation>
    <scope>NUCLEOTIDE SEQUENCE [LARGE SCALE GENOMIC DNA]</scope>
    <source>
        <strain evidence="10 11">Ra1766G1</strain>
    </source>
</reference>
<keyword evidence="7 9" id="KW-0464">Manganese</keyword>
<evidence type="ECO:0000313" key="11">
    <source>
        <dbReference type="Proteomes" id="UP000677305"/>
    </source>
</evidence>
<keyword evidence="6 9" id="KW-0408">Iron</keyword>
<dbReference type="SUPFAM" id="SSF51658">
    <property type="entry name" value="Xylose isomerase-like"/>
    <property type="match status" value="1"/>
</dbReference>
<name>A0A8J8MBR9_9FIRM</name>
<evidence type="ECO:0000256" key="6">
    <source>
        <dbReference type="ARBA" id="ARBA00023004"/>
    </source>
</evidence>
<dbReference type="GO" id="GO:0042840">
    <property type="term" value="P:D-glucuronate catabolic process"/>
    <property type="evidence" value="ECO:0007669"/>
    <property type="project" value="TreeGrafter"/>
</dbReference>
<dbReference type="Gene3D" id="3.20.20.150">
    <property type="entry name" value="Divalent-metal-dependent TIM barrel enzymes"/>
    <property type="match status" value="1"/>
</dbReference>
<dbReference type="PANTHER" id="PTHR30387">
    <property type="entry name" value="MANNONATE DEHYDRATASE"/>
    <property type="match status" value="1"/>
</dbReference>
<evidence type="ECO:0000256" key="8">
    <source>
        <dbReference type="ARBA" id="ARBA00023239"/>
    </source>
</evidence>